<dbReference type="InterPro" id="IPR036259">
    <property type="entry name" value="MFS_trans_sf"/>
</dbReference>
<feature type="transmembrane region" description="Helical" evidence="7">
    <location>
        <begin position="136"/>
        <end position="153"/>
    </location>
</feature>
<organism evidence="8 9">
    <name type="scientific">Parascedosporium putredinis</name>
    <dbReference type="NCBI Taxonomy" id="1442378"/>
    <lineage>
        <taxon>Eukaryota</taxon>
        <taxon>Fungi</taxon>
        <taxon>Dikarya</taxon>
        <taxon>Ascomycota</taxon>
        <taxon>Pezizomycotina</taxon>
        <taxon>Sordariomycetes</taxon>
        <taxon>Hypocreomycetidae</taxon>
        <taxon>Microascales</taxon>
        <taxon>Microascaceae</taxon>
        <taxon>Parascedosporium</taxon>
    </lineage>
</organism>
<dbReference type="GO" id="GO:0016020">
    <property type="term" value="C:membrane"/>
    <property type="evidence" value="ECO:0007669"/>
    <property type="project" value="UniProtKB-SubCell"/>
</dbReference>
<evidence type="ECO:0000313" key="8">
    <source>
        <dbReference type="EMBL" id="CAI4214918.1"/>
    </source>
</evidence>
<proteinExistence type="inferred from homology"/>
<evidence type="ECO:0000256" key="7">
    <source>
        <dbReference type="SAM" id="Phobius"/>
    </source>
</evidence>
<feature type="transmembrane region" description="Helical" evidence="7">
    <location>
        <begin position="315"/>
        <end position="337"/>
    </location>
</feature>
<keyword evidence="4 7" id="KW-1133">Transmembrane helix</keyword>
<dbReference type="Pfam" id="PF07690">
    <property type="entry name" value="MFS_1"/>
    <property type="match status" value="1"/>
</dbReference>
<comment type="similarity">
    <text evidence="2">Belongs to the major facilitator superfamily.</text>
</comment>
<feature type="transmembrane region" description="Helical" evidence="7">
    <location>
        <begin position="72"/>
        <end position="92"/>
    </location>
</feature>
<dbReference type="PANTHER" id="PTHR23502">
    <property type="entry name" value="MAJOR FACILITATOR SUPERFAMILY"/>
    <property type="match status" value="1"/>
</dbReference>
<dbReference type="EMBL" id="CALLCH030000012">
    <property type="protein sequence ID" value="CAI4214918.1"/>
    <property type="molecule type" value="Genomic_DNA"/>
</dbReference>
<evidence type="ECO:0000256" key="3">
    <source>
        <dbReference type="ARBA" id="ARBA00022692"/>
    </source>
</evidence>
<feature type="transmembrane region" description="Helical" evidence="7">
    <location>
        <begin position="357"/>
        <end position="378"/>
    </location>
</feature>
<evidence type="ECO:0000256" key="4">
    <source>
        <dbReference type="ARBA" id="ARBA00022989"/>
    </source>
</evidence>
<dbReference type="AlphaFoldDB" id="A0A9P1H2P9"/>
<accession>A0A9P1H2P9</accession>
<dbReference type="OrthoDB" id="5215911at2759"/>
<dbReference type="PANTHER" id="PTHR23502:SF68">
    <property type="entry name" value="MULTIDRUG TRANSPORTER, PUTATIVE (AFU_ORTHOLOGUE AFUA_3G01120)-RELATED"/>
    <property type="match status" value="1"/>
</dbReference>
<gene>
    <name evidence="8" type="ORF">PPNO1_LOCUS4645</name>
</gene>
<evidence type="ECO:0000256" key="1">
    <source>
        <dbReference type="ARBA" id="ARBA00004141"/>
    </source>
</evidence>
<feature type="transmembrane region" description="Helical" evidence="7">
    <location>
        <begin position="197"/>
        <end position="219"/>
    </location>
</feature>
<feature type="transmembrane region" description="Helical" evidence="7">
    <location>
        <begin position="231"/>
        <end position="248"/>
    </location>
</feature>
<reference evidence="8" key="1">
    <citation type="submission" date="2022-11" db="EMBL/GenBank/DDBJ databases">
        <authorList>
            <person name="Scott C."/>
            <person name="Bruce N."/>
        </authorList>
    </citation>
    <scope>NUCLEOTIDE SEQUENCE</scope>
</reference>
<evidence type="ECO:0000256" key="6">
    <source>
        <dbReference type="SAM" id="MobiDB-lite"/>
    </source>
</evidence>
<comment type="caution">
    <text evidence="8">The sequence shown here is derived from an EMBL/GenBank/DDBJ whole genome shotgun (WGS) entry which is preliminary data.</text>
</comment>
<comment type="subcellular location">
    <subcellularLocation>
        <location evidence="1">Membrane</location>
        <topology evidence="1">Multi-pass membrane protein</topology>
    </subcellularLocation>
</comment>
<feature type="region of interest" description="Disordered" evidence="6">
    <location>
        <begin position="1"/>
        <end position="27"/>
    </location>
</feature>
<evidence type="ECO:0000313" key="9">
    <source>
        <dbReference type="Proteomes" id="UP000838763"/>
    </source>
</evidence>
<evidence type="ECO:0000256" key="2">
    <source>
        <dbReference type="ARBA" id="ARBA00008335"/>
    </source>
</evidence>
<keyword evidence="9" id="KW-1185">Reference proteome</keyword>
<keyword evidence="3 7" id="KW-0812">Transmembrane</keyword>
<evidence type="ECO:0008006" key="10">
    <source>
        <dbReference type="Google" id="ProtNLM"/>
    </source>
</evidence>
<protein>
    <recommendedName>
        <fullName evidence="10">Major facilitator superfamily transporter</fullName>
    </recommendedName>
</protein>
<dbReference type="SUPFAM" id="SSF103473">
    <property type="entry name" value="MFS general substrate transporter"/>
    <property type="match status" value="1"/>
</dbReference>
<dbReference type="Proteomes" id="UP000838763">
    <property type="component" value="Unassembled WGS sequence"/>
</dbReference>
<dbReference type="Gene3D" id="1.20.1250.20">
    <property type="entry name" value="MFS general substrate transporter like domains"/>
    <property type="match status" value="1"/>
</dbReference>
<feature type="transmembrane region" description="Helical" evidence="7">
    <location>
        <begin position="423"/>
        <end position="442"/>
    </location>
</feature>
<sequence>MPPPPPPPKDEGYRPNTASTKRLSYSTTVSTSQKTIKYATWGRFAGTELSPQPSDDPEDPLNWPQWKKELNFASLVFFVALVSAMKTAFMSVNNVMARRYEVSYSAVMALTAVPLVLSAFSGLASLTAAKVWGKRPVYLASMVLVFIGSMWNMRTLDSYRQCMAARVFQGLGWGAFDTLVLGSIYDTFFEHERGLRIAIYNLITVAVTWGAPLFGGLASRNAGRFTLQFEIINAFFIAAVPLVVFGTAESTFDHSWSISLRTPGTAKSQFRQPLIPRGPLKITRQDVLDYLKTIPASSYKGSMEAHTLLQAPRAFAAPTTVLLCAVTFLPYGSLWVLTETVSLLFTTEPFALREDSISSLMGGPFMIMTVVVSLVAYYDPFQAQFNKPKHFAALVAGTALFMSGLLSFGLVTTPNLLSQASGFNYPLLAFLLALLAAGFSTLDATVSPLIFNSAQFTSSNLYTCLRNVADMSAGVSCLRTLFAGILVQTVPSAVEVSRSALARHAVALACTQVLVVAIAISAWSLCCERVRRLDGRVMGLVDLSMLRRNASFFEYDD</sequence>
<feature type="transmembrane region" description="Helical" evidence="7">
    <location>
        <begin position="505"/>
        <end position="526"/>
    </location>
</feature>
<feature type="transmembrane region" description="Helical" evidence="7">
    <location>
        <begin position="104"/>
        <end position="124"/>
    </location>
</feature>
<evidence type="ECO:0000256" key="5">
    <source>
        <dbReference type="ARBA" id="ARBA00023136"/>
    </source>
</evidence>
<dbReference type="GO" id="GO:0022857">
    <property type="term" value="F:transmembrane transporter activity"/>
    <property type="evidence" value="ECO:0007669"/>
    <property type="project" value="InterPro"/>
</dbReference>
<keyword evidence="5 7" id="KW-0472">Membrane</keyword>
<dbReference type="InterPro" id="IPR011701">
    <property type="entry name" value="MFS"/>
</dbReference>
<feature type="transmembrane region" description="Helical" evidence="7">
    <location>
        <begin position="390"/>
        <end position="411"/>
    </location>
</feature>
<feature type="compositionally biased region" description="Polar residues" evidence="6">
    <location>
        <begin position="16"/>
        <end position="27"/>
    </location>
</feature>
<name>A0A9P1H2P9_9PEZI</name>